<feature type="transmembrane region" description="Helical" evidence="1">
    <location>
        <begin position="164"/>
        <end position="181"/>
    </location>
</feature>
<feature type="transmembrane region" description="Helical" evidence="1">
    <location>
        <begin position="48"/>
        <end position="66"/>
    </location>
</feature>
<dbReference type="STRING" id="500633.CLOHIR_02183"/>
<protein>
    <submittedName>
        <fullName evidence="3">CAAX amino terminal protease family protein</fullName>
    </submittedName>
</protein>
<dbReference type="HOGENOM" id="CLU_1000047_0_0_9"/>
<dbReference type="OrthoDB" id="1750890at2"/>
<keyword evidence="1" id="KW-0472">Membrane</keyword>
<evidence type="ECO:0000256" key="1">
    <source>
        <dbReference type="SAM" id="Phobius"/>
    </source>
</evidence>
<sequence>MKEFFNKKNIYFLLRLLVINMILMFITFFLISIASSIFHDKDGITSDYIITLVTVIALVFVSKYILQVGYSFEKFKEDIKKSKINFIRNFTYSLFVMFIVGIALTSIEEITFLMGKKTIDEIFSIELTVDILIGAIIFAPFIEELFFRRSIYIYIMENMKDDRFNKYIFLIFSTIAFASLHPPMHKIIFVIPIGLGLSVIYLYTKNFVYTWLMHFIYNFTVIFDITKFELNMYNKLSIMSTEEVLKIYSLVRFTIIMFVMLVCFVAINKFCNKNTNKI</sequence>
<dbReference type="InterPro" id="IPR003675">
    <property type="entry name" value="Rce1/LyrA-like_dom"/>
</dbReference>
<evidence type="ECO:0000313" key="3">
    <source>
        <dbReference type="EMBL" id="EEA84165.1"/>
    </source>
</evidence>
<dbReference type="GO" id="GO:0080120">
    <property type="term" value="P:CAAX-box protein maturation"/>
    <property type="evidence" value="ECO:0007669"/>
    <property type="project" value="UniProtKB-ARBA"/>
</dbReference>
<evidence type="ECO:0000313" key="4">
    <source>
        <dbReference type="Proteomes" id="UP000003178"/>
    </source>
</evidence>
<keyword evidence="3" id="KW-0645">Protease</keyword>
<reference evidence="3 4" key="1">
    <citation type="submission" date="2008-09" db="EMBL/GenBank/DDBJ databases">
        <authorList>
            <person name="Fulton L."/>
            <person name="Clifton S."/>
            <person name="Fulton B."/>
            <person name="Xu J."/>
            <person name="Minx P."/>
            <person name="Pepin K.H."/>
            <person name="Johnson M."/>
            <person name="Thiruvilangam P."/>
            <person name="Bhonagiri V."/>
            <person name="Nash W.E."/>
            <person name="Mardis E.R."/>
            <person name="Wilson R.K."/>
        </authorList>
    </citation>
    <scope>NUCLEOTIDE SEQUENCE [LARGE SCALE GENOMIC DNA]</scope>
    <source>
        <strain evidence="3 4">DSM 13275</strain>
    </source>
</reference>
<dbReference type="AlphaFoldDB" id="B6G221"/>
<dbReference type="GO" id="GO:0004175">
    <property type="term" value="F:endopeptidase activity"/>
    <property type="evidence" value="ECO:0007669"/>
    <property type="project" value="UniProtKB-ARBA"/>
</dbReference>
<keyword evidence="1" id="KW-0812">Transmembrane</keyword>
<reference evidence="3 4" key="2">
    <citation type="submission" date="2008-10" db="EMBL/GenBank/DDBJ databases">
        <title>Draft genome sequence of Clostridium hiranonis (DSM 13275).</title>
        <authorList>
            <person name="Sudarsanam P."/>
            <person name="Ley R."/>
            <person name="Guruge J."/>
            <person name="Turnbaugh P.J."/>
            <person name="Mahowald M."/>
            <person name="Liep D."/>
            <person name="Gordon J."/>
        </authorList>
    </citation>
    <scope>NUCLEOTIDE SEQUENCE [LARGE SCALE GENOMIC DNA]</scope>
    <source>
        <strain evidence="3 4">DSM 13275</strain>
    </source>
</reference>
<name>B6G221_PEPHT</name>
<dbReference type="EMBL" id="ABWP01000086">
    <property type="protein sequence ID" value="EEA84165.1"/>
    <property type="molecule type" value="Genomic_DNA"/>
</dbReference>
<dbReference type="Pfam" id="PF02517">
    <property type="entry name" value="Rce1-like"/>
    <property type="match status" value="1"/>
</dbReference>
<feature type="transmembrane region" description="Helical" evidence="1">
    <location>
        <begin position="12"/>
        <end position="36"/>
    </location>
</feature>
<feature type="transmembrane region" description="Helical" evidence="1">
    <location>
        <begin position="250"/>
        <end position="271"/>
    </location>
</feature>
<dbReference type="Proteomes" id="UP000003178">
    <property type="component" value="Unassembled WGS sequence"/>
</dbReference>
<dbReference type="RefSeq" id="WP_006441021.1">
    <property type="nucleotide sequence ID" value="NZ_DS995361.1"/>
</dbReference>
<keyword evidence="3" id="KW-0378">Hydrolase</keyword>
<feature type="transmembrane region" description="Helical" evidence="1">
    <location>
        <begin position="187"/>
        <end position="204"/>
    </location>
</feature>
<comment type="caution">
    <text evidence="3">The sequence shown here is derived from an EMBL/GenBank/DDBJ whole genome shotgun (WGS) entry which is preliminary data.</text>
</comment>
<accession>B6G221</accession>
<feature type="transmembrane region" description="Helical" evidence="1">
    <location>
        <begin position="211"/>
        <end position="230"/>
    </location>
</feature>
<proteinExistence type="predicted"/>
<dbReference type="GO" id="GO:0006508">
    <property type="term" value="P:proteolysis"/>
    <property type="evidence" value="ECO:0007669"/>
    <property type="project" value="UniProtKB-KW"/>
</dbReference>
<organism evidence="3 4">
    <name type="scientific">Peptacetobacter hiranonis (strain DSM 13275 / JCM 10541 / KCTC 15199 / TO-931)</name>
    <name type="common">Clostridium hiranonis</name>
    <dbReference type="NCBI Taxonomy" id="500633"/>
    <lineage>
        <taxon>Bacteria</taxon>
        <taxon>Bacillati</taxon>
        <taxon>Bacillota</taxon>
        <taxon>Clostridia</taxon>
        <taxon>Peptostreptococcales</taxon>
        <taxon>Peptostreptococcaceae</taxon>
        <taxon>Peptacetobacter</taxon>
    </lineage>
</organism>
<feature type="domain" description="CAAX prenyl protease 2/Lysostaphin resistance protein A-like" evidence="2">
    <location>
        <begin position="131"/>
        <end position="219"/>
    </location>
</feature>
<gene>
    <name evidence="3" type="ORF">CLOHIR_02183</name>
</gene>
<keyword evidence="1" id="KW-1133">Transmembrane helix</keyword>
<feature type="transmembrane region" description="Helical" evidence="1">
    <location>
        <begin position="86"/>
        <end position="107"/>
    </location>
</feature>
<feature type="transmembrane region" description="Helical" evidence="1">
    <location>
        <begin position="122"/>
        <end position="143"/>
    </location>
</feature>
<keyword evidence="4" id="KW-1185">Reference proteome</keyword>
<evidence type="ECO:0000259" key="2">
    <source>
        <dbReference type="Pfam" id="PF02517"/>
    </source>
</evidence>